<organism evidence="12 13">
    <name type="scientific">Hippocampus comes</name>
    <name type="common">Tiger tail seahorse</name>
    <dbReference type="NCBI Taxonomy" id="109280"/>
    <lineage>
        <taxon>Eukaryota</taxon>
        <taxon>Metazoa</taxon>
        <taxon>Chordata</taxon>
        <taxon>Craniata</taxon>
        <taxon>Vertebrata</taxon>
        <taxon>Euteleostomi</taxon>
        <taxon>Actinopterygii</taxon>
        <taxon>Neopterygii</taxon>
        <taxon>Teleostei</taxon>
        <taxon>Neoteleostei</taxon>
        <taxon>Acanthomorphata</taxon>
        <taxon>Syngnathiaria</taxon>
        <taxon>Syngnathiformes</taxon>
        <taxon>Syngnathoidei</taxon>
        <taxon>Syngnathidae</taxon>
        <taxon>Hippocampus</taxon>
    </lineage>
</organism>
<dbReference type="PANTHER" id="PTHR24346">
    <property type="entry name" value="MAP/MICROTUBULE AFFINITY-REGULATING KINASE"/>
    <property type="match status" value="1"/>
</dbReference>
<evidence type="ECO:0000256" key="7">
    <source>
        <dbReference type="ARBA" id="ARBA00047899"/>
    </source>
</evidence>
<reference evidence="12" key="2">
    <citation type="submission" date="2025-09" db="UniProtKB">
        <authorList>
            <consortium name="Ensembl"/>
        </authorList>
    </citation>
    <scope>IDENTIFICATION</scope>
</reference>
<keyword evidence="2" id="KW-0723">Serine/threonine-protein kinase</keyword>
<dbReference type="PROSITE" id="PS00108">
    <property type="entry name" value="PROTEIN_KINASE_ST"/>
    <property type="match status" value="1"/>
</dbReference>
<evidence type="ECO:0000259" key="11">
    <source>
        <dbReference type="PROSITE" id="PS50011"/>
    </source>
</evidence>
<dbReference type="GO" id="GO:0035556">
    <property type="term" value="P:intracellular signal transduction"/>
    <property type="evidence" value="ECO:0007669"/>
    <property type="project" value="TreeGrafter"/>
</dbReference>
<evidence type="ECO:0000256" key="5">
    <source>
        <dbReference type="ARBA" id="ARBA00022777"/>
    </source>
</evidence>
<feature type="domain" description="Protein kinase" evidence="11">
    <location>
        <begin position="99"/>
        <end position="356"/>
    </location>
</feature>
<feature type="region of interest" description="Disordered" evidence="9">
    <location>
        <begin position="24"/>
        <end position="62"/>
    </location>
</feature>
<evidence type="ECO:0000256" key="4">
    <source>
        <dbReference type="ARBA" id="ARBA00022741"/>
    </source>
</evidence>
<evidence type="ECO:0000256" key="6">
    <source>
        <dbReference type="ARBA" id="ARBA00022840"/>
    </source>
</evidence>
<reference evidence="12" key="1">
    <citation type="submission" date="2025-08" db="UniProtKB">
        <authorList>
            <consortium name="Ensembl"/>
        </authorList>
    </citation>
    <scope>IDENTIFICATION</scope>
</reference>
<dbReference type="GO" id="GO:0005524">
    <property type="term" value="F:ATP binding"/>
    <property type="evidence" value="ECO:0007669"/>
    <property type="project" value="UniProtKB-KW"/>
</dbReference>
<dbReference type="PANTHER" id="PTHR24346:SF105">
    <property type="entry name" value="SERINE_THREONINE-PROTEIN KINASE NIM1-LIKE ISOFORM X1"/>
    <property type="match status" value="1"/>
</dbReference>
<dbReference type="Gene3D" id="1.10.510.10">
    <property type="entry name" value="Transferase(Phosphotransferase) domain 1"/>
    <property type="match status" value="1"/>
</dbReference>
<dbReference type="GO" id="GO:0050321">
    <property type="term" value="F:tau-protein kinase activity"/>
    <property type="evidence" value="ECO:0007669"/>
    <property type="project" value="TreeGrafter"/>
</dbReference>
<dbReference type="SMART" id="SM00220">
    <property type="entry name" value="S_TKc"/>
    <property type="match status" value="1"/>
</dbReference>
<dbReference type="InterPro" id="IPR008271">
    <property type="entry name" value="Ser/Thr_kinase_AS"/>
</dbReference>
<evidence type="ECO:0000256" key="1">
    <source>
        <dbReference type="ARBA" id="ARBA00012513"/>
    </source>
</evidence>
<keyword evidence="10" id="KW-0732">Signal</keyword>
<dbReference type="InterPro" id="IPR000719">
    <property type="entry name" value="Prot_kinase_dom"/>
</dbReference>
<evidence type="ECO:0000256" key="2">
    <source>
        <dbReference type="ARBA" id="ARBA00022527"/>
    </source>
</evidence>
<keyword evidence="13" id="KW-1185">Reference proteome</keyword>
<evidence type="ECO:0000256" key="8">
    <source>
        <dbReference type="ARBA" id="ARBA00048679"/>
    </source>
</evidence>
<keyword evidence="5" id="KW-0418">Kinase</keyword>
<dbReference type="AlphaFoldDB" id="A0A3Q3D396"/>
<keyword evidence="6" id="KW-0067">ATP-binding</keyword>
<feature type="compositionally biased region" description="Basic and acidic residues" evidence="9">
    <location>
        <begin position="31"/>
        <end position="43"/>
    </location>
</feature>
<dbReference type="InterPro" id="IPR011009">
    <property type="entry name" value="Kinase-like_dom_sf"/>
</dbReference>
<protein>
    <recommendedName>
        <fullName evidence="1">non-specific serine/threonine protein kinase</fullName>
        <ecNumber evidence="1">2.7.11.1</ecNumber>
    </recommendedName>
</protein>
<feature type="chain" id="PRO_5018730190" description="non-specific serine/threonine protein kinase" evidence="10">
    <location>
        <begin position="21"/>
        <end position="373"/>
    </location>
</feature>
<evidence type="ECO:0000256" key="9">
    <source>
        <dbReference type="SAM" id="MobiDB-lite"/>
    </source>
</evidence>
<evidence type="ECO:0000256" key="3">
    <source>
        <dbReference type="ARBA" id="ARBA00022679"/>
    </source>
</evidence>
<evidence type="ECO:0000256" key="10">
    <source>
        <dbReference type="SAM" id="SignalP"/>
    </source>
</evidence>
<keyword evidence="4" id="KW-0547">Nucleotide-binding</keyword>
<accession>A0A3Q3D396</accession>
<comment type="catalytic activity">
    <reaction evidence="7">
        <text>L-threonyl-[protein] + ATP = O-phospho-L-threonyl-[protein] + ADP + H(+)</text>
        <dbReference type="Rhea" id="RHEA:46608"/>
        <dbReference type="Rhea" id="RHEA-COMP:11060"/>
        <dbReference type="Rhea" id="RHEA-COMP:11605"/>
        <dbReference type="ChEBI" id="CHEBI:15378"/>
        <dbReference type="ChEBI" id="CHEBI:30013"/>
        <dbReference type="ChEBI" id="CHEBI:30616"/>
        <dbReference type="ChEBI" id="CHEBI:61977"/>
        <dbReference type="ChEBI" id="CHEBI:456216"/>
        <dbReference type="EC" id="2.7.11.1"/>
    </reaction>
</comment>
<dbReference type="FunFam" id="1.10.510.10:FF:000571">
    <property type="entry name" value="Maternal embryonic leucine zipper kinase"/>
    <property type="match status" value="1"/>
</dbReference>
<feature type="compositionally biased region" description="Low complexity" evidence="9">
    <location>
        <begin position="47"/>
        <end position="60"/>
    </location>
</feature>
<name>A0A3Q3D396_HIPCM</name>
<evidence type="ECO:0000313" key="12">
    <source>
        <dbReference type="Ensembl" id="ENSHCOP00000001404.1"/>
    </source>
</evidence>
<sequence>MSVFKHVSLLCLFSLKAIKTKLWPKQKATKKPKDESPKVEKPPKPPTSTTSAVAARSAPPQLSEAERIRLTPFERVVYDMAHNEKMVNDLILGRRVGFYELRGEIGQGNFSSVRLERVAVKIMEKQRKVDKGPQPFSSSEIRCMEKLCHPNVVRLYEVMETSRKLYLVMEYGSGGDLFSRITTRGKLSDLERKSENTVMSSSGMFQHENNIVHRDLKAENIFYTTSYCIKVGDFGFSRESAPNEPLTNFCGSPPYSAPELFREKGYVGCYSDIWALGIILYFMVTSTLPFCGDNLSRLKRCILQGAYSIPAYVPDECQLVIKGLLRPVPVDRSSLIQVSNVPKKYSMATSMTHANVVKCTSYNYAIAPLTSIL</sequence>
<dbReference type="Pfam" id="PF00069">
    <property type="entry name" value="Pkinase"/>
    <property type="match status" value="1"/>
</dbReference>
<feature type="signal peptide" evidence="10">
    <location>
        <begin position="1"/>
        <end position="20"/>
    </location>
</feature>
<dbReference type="Proteomes" id="UP000264820">
    <property type="component" value="Unplaced"/>
</dbReference>
<proteinExistence type="predicted"/>
<dbReference type="PROSITE" id="PS50011">
    <property type="entry name" value="PROTEIN_KINASE_DOM"/>
    <property type="match status" value="1"/>
</dbReference>
<dbReference type="SUPFAM" id="SSF56112">
    <property type="entry name" value="Protein kinase-like (PK-like)"/>
    <property type="match status" value="1"/>
</dbReference>
<dbReference type="GO" id="GO:0000226">
    <property type="term" value="P:microtubule cytoskeleton organization"/>
    <property type="evidence" value="ECO:0007669"/>
    <property type="project" value="TreeGrafter"/>
</dbReference>
<dbReference type="EC" id="2.7.11.1" evidence="1"/>
<dbReference type="Ensembl" id="ENSHCOT00000012164.1">
    <property type="protein sequence ID" value="ENSHCOP00000001404.1"/>
    <property type="gene ID" value="ENSHCOG00000002393.1"/>
</dbReference>
<comment type="catalytic activity">
    <reaction evidence="8">
        <text>L-seryl-[protein] + ATP = O-phospho-L-seryl-[protein] + ADP + H(+)</text>
        <dbReference type="Rhea" id="RHEA:17989"/>
        <dbReference type="Rhea" id="RHEA-COMP:9863"/>
        <dbReference type="Rhea" id="RHEA-COMP:11604"/>
        <dbReference type="ChEBI" id="CHEBI:15378"/>
        <dbReference type="ChEBI" id="CHEBI:29999"/>
        <dbReference type="ChEBI" id="CHEBI:30616"/>
        <dbReference type="ChEBI" id="CHEBI:83421"/>
        <dbReference type="ChEBI" id="CHEBI:456216"/>
        <dbReference type="EC" id="2.7.11.1"/>
    </reaction>
</comment>
<evidence type="ECO:0000313" key="13">
    <source>
        <dbReference type="Proteomes" id="UP000264820"/>
    </source>
</evidence>
<dbReference type="GO" id="GO:0005737">
    <property type="term" value="C:cytoplasm"/>
    <property type="evidence" value="ECO:0007669"/>
    <property type="project" value="TreeGrafter"/>
</dbReference>
<keyword evidence="3" id="KW-0808">Transferase</keyword>
<dbReference type="GeneTree" id="ENSGT00940000165287"/>